<evidence type="ECO:0000313" key="4">
    <source>
        <dbReference type="Proteomes" id="UP000018208"/>
    </source>
</evidence>
<evidence type="ECO:0000256" key="1">
    <source>
        <dbReference type="SAM" id="MobiDB-lite"/>
    </source>
</evidence>
<feature type="compositionally biased region" description="Polar residues" evidence="1">
    <location>
        <begin position="218"/>
        <end position="235"/>
    </location>
</feature>
<name>V6LTU1_9EUKA</name>
<feature type="compositionally biased region" description="Low complexity" evidence="1">
    <location>
        <begin position="75"/>
        <end position="86"/>
    </location>
</feature>
<dbReference type="Proteomes" id="UP000018208">
    <property type="component" value="Unassembled WGS sequence"/>
</dbReference>
<dbReference type="EMBL" id="KI546006">
    <property type="protein sequence ID" value="EST48077.1"/>
    <property type="molecule type" value="Genomic_DNA"/>
</dbReference>
<reference evidence="3" key="2">
    <citation type="submission" date="2020-12" db="EMBL/GenBank/DDBJ databases">
        <title>New Spironucleus salmonicida genome in near-complete chromosomes.</title>
        <authorList>
            <person name="Xu F."/>
            <person name="Kurt Z."/>
            <person name="Jimenez-Gonzalez A."/>
            <person name="Astvaldsson A."/>
            <person name="Andersson J.O."/>
            <person name="Svard S.G."/>
        </authorList>
    </citation>
    <scope>NUCLEOTIDE SEQUENCE</scope>
    <source>
        <strain evidence="3">ATCC 50377</strain>
    </source>
</reference>
<feature type="region of interest" description="Disordered" evidence="1">
    <location>
        <begin position="295"/>
        <end position="318"/>
    </location>
</feature>
<accession>V6LTU1</accession>
<evidence type="ECO:0000313" key="2">
    <source>
        <dbReference type="EMBL" id="EST48077.1"/>
    </source>
</evidence>
<sequence>MSLSMSQLGKSTVAQSQTMVAVEAEQSFTPGVGSYNVSSSFLKTSHTDPSYSLASRFPDKSMSNPTGPGDYENNGSSLSRIGGSISKAERGSKINPTPGPGDYNVKSELSQIGATISGRPVDLSTSQTPGPADYNAETAKLKNLARNPAYTLSGRTSVHSNKVTPSCCDYNPNYSSIAPDSHGSKFPKYEEQKDIQPGPGPADYNKTFQRKQISTALSSRYNNPSRDLFSGTQNGIPGPAEYQNNQKVQLNSSGAGKIANKYEDTDLKERKKYANVGPGAYNNRKLASSANQFSFPKQEDSQLVRSQTGDVGPGNYDIGKSSLSTSGYSVSGRPKDLYLNTNPGVGAYNIDRSDKEKFGSSMSGRHDKFRNMYNFTNNTPGIGSYTLDQLDMSKRGKGSKFPKYEPKGAENTNPGVGSYNVTRAKSSQGFTMGGRYKGRHF</sequence>
<dbReference type="PANTHER" id="PTHR21580:SF28">
    <property type="entry name" value="BOREALIN N-TERMINAL DOMAIN-CONTAINING PROTEIN-RELATED"/>
    <property type="match status" value="1"/>
</dbReference>
<dbReference type="InterPro" id="IPR051291">
    <property type="entry name" value="CIMAP"/>
</dbReference>
<protein>
    <submittedName>
        <fullName evidence="2">SHIPPO 1-like protein</fullName>
    </submittedName>
</protein>
<dbReference type="InterPro" id="IPR010736">
    <property type="entry name" value="SHIPPO-rpt"/>
</dbReference>
<feature type="compositionally biased region" description="Polar residues" evidence="1">
    <location>
        <begin position="410"/>
        <end position="430"/>
    </location>
</feature>
<evidence type="ECO:0000313" key="3">
    <source>
        <dbReference type="EMBL" id="KAH0577207.1"/>
    </source>
</evidence>
<proteinExistence type="predicted"/>
<feature type="region of interest" description="Disordered" evidence="1">
    <location>
        <begin position="45"/>
        <end position="106"/>
    </location>
</feature>
<feature type="region of interest" description="Disordered" evidence="1">
    <location>
        <begin position="181"/>
        <end position="206"/>
    </location>
</feature>
<dbReference type="PANTHER" id="PTHR21580">
    <property type="entry name" value="SHIPPO-1-RELATED"/>
    <property type="match status" value="1"/>
</dbReference>
<feature type="region of interest" description="Disordered" evidence="1">
    <location>
        <begin position="218"/>
        <end position="242"/>
    </location>
</feature>
<feature type="region of interest" description="Disordered" evidence="1">
    <location>
        <begin position="396"/>
        <end position="441"/>
    </location>
</feature>
<dbReference type="VEuPathDB" id="GiardiaDB:SS50377_20558"/>
<reference evidence="2 3" key="1">
    <citation type="journal article" date="2014" name="PLoS Genet.">
        <title>The Genome of Spironucleus salmonicida Highlights a Fish Pathogen Adapted to Fluctuating Environments.</title>
        <authorList>
            <person name="Xu F."/>
            <person name="Jerlstrom-Hultqvist J."/>
            <person name="Einarsson E."/>
            <person name="Astvaldsson A."/>
            <person name="Svard S.G."/>
            <person name="Andersson J.O."/>
        </authorList>
    </citation>
    <scope>NUCLEOTIDE SEQUENCE</scope>
    <source>
        <strain evidence="3">ATCC 50377</strain>
    </source>
</reference>
<dbReference type="EMBL" id="AUWU02000001">
    <property type="protein sequence ID" value="KAH0577207.1"/>
    <property type="molecule type" value="Genomic_DNA"/>
</dbReference>
<keyword evidence="4" id="KW-1185">Reference proteome</keyword>
<dbReference type="OrthoDB" id="429991at2759"/>
<dbReference type="Pfam" id="PF07004">
    <property type="entry name" value="SHIPPO-rpt"/>
    <property type="match status" value="5"/>
</dbReference>
<gene>
    <name evidence="2" type="ORF">SS50377_11774</name>
    <name evidence="3" type="ORF">SS50377_20558</name>
</gene>
<organism evidence="2">
    <name type="scientific">Spironucleus salmonicida</name>
    <dbReference type="NCBI Taxonomy" id="348837"/>
    <lineage>
        <taxon>Eukaryota</taxon>
        <taxon>Metamonada</taxon>
        <taxon>Diplomonadida</taxon>
        <taxon>Hexamitidae</taxon>
        <taxon>Hexamitinae</taxon>
        <taxon>Spironucleus</taxon>
    </lineage>
</organism>
<dbReference type="AlphaFoldDB" id="V6LTU1"/>